<organism evidence="2 3">
    <name type="scientific">Marinobacter adhaerens</name>
    <dbReference type="NCBI Taxonomy" id="1033846"/>
    <lineage>
        <taxon>Bacteria</taxon>
        <taxon>Pseudomonadati</taxon>
        <taxon>Pseudomonadota</taxon>
        <taxon>Gammaproteobacteria</taxon>
        <taxon>Pseudomonadales</taxon>
        <taxon>Marinobacteraceae</taxon>
        <taxon>Marinobacter</taxon>
    </lineage>
</organism>
<dbReference type="NCBIfam" id="NF043066">
    <property type="entry name" value="ETEC_3214_dom"/>
    <property type="match status" value="1"/>
</dbReference>
<comment type="caution">
    <text evidence="2">The sequence shown here is derived from an EMBL/GenBank/DDBJ whole genome shotgun (WGS) entry which is preliminary data.</text>
</comment>
<keyword evidence="1" id="KW-1133">Transmembrane helix</keyword>
<reference evidence="2 3" key="1">
    <citation type="submission" date="2020-03" db="EMBL/GenBank/DDBJ databases">
        <title>Metagenomic, metatranscriptomic, and metabolomic analyses revealed the key microbes and metabolic features during the fermentation of ganjang, Korean traditional soy sauce.</title>
        <authorList>
            <person name="Chun B.H."/>
            <person name="Jeon C.O."/>
        </authorList>
    </citation>
    <scope>NUCLEOTIDE SEQUENCE [LARGE SCALE GENOMIC DNA]</scope>
    <source>
        <strain evidence="2 3">KG14</strain>
    </source>
</reference>
<proteinExistence type="predicted"/>
<dbReference type="InterPro" id="IPR050010">
    <property type="entry name" value="ETEC_3214_dom"/>
</dbReference>
<keyword evidence="1" id="KW-0812">Transmembrane</keyword>
<accession>A0A851HWJ1</accession>
<keyword evidence="1" id="KW-0472">Membrane</keyword>
<name>A0A851HWJ1_9GAMM</name>
<evidence type="ECO:0000313" key="2">
    <source>
        <dbReference type="EMBL" id="NWN91966.1"/>
    </source>
</evidence>
<evidence type="ECO:0000256" key="1">
    <source>
        <dbReference type="SAM" id="Phobius"/>
    </source>
</evidence>
<sequence>MTDASVQNAREKSFTFRQKTVSWVAAITLPVIALGNFSEAVMIVESAIDRAISTFTNIPEYKDLGYLRSGINLDFAREIFGMPQVSRNLEQGLSAEYFFDEKYLLTLLVRSGEVMGYTVISLQEGFAPPVFGEWGGNLGEFTFSELKGIPGDFVADWTKNSASYLESVNLGGGSLNQKAFAGWVNYGDGSSVHGLAKLYQSVLQDGDSETIRKTLRGSTKPNFYGWGDLPLSDLTASILSPIDLGHYLSAYQ</sequence>
<gene>
    <name evidence="2" type="ORF">HLV39_10730</name>
</gene>
<dbReference type="EMBL" id="JABEVQ010000005">
    <property type="protein sequence ID" value="NWN91966.1"/>
    <property type="molecule type" value="Genomic_DNA"/>
</dbReference>
<dbReference type="AlphaFoldDB" id="A0A851HWJ1"/>
<protein>
    <submittedName>
        <fullName evidence="2">Uncharacterized protein</fullName>
    </submittedName>
</protein>
<evidence type="ECO:0000313" key="3">
    <source>
        <dbReference type="Proteomes" id="UP000536442"/>
    </source>
</evidence>
<dbReference type="Proteomes" id="UP000536442">
    <property type="component" value="Unassembled WGS sequence"/>
</dbReference>
<keyword evidence="3" id="KW-1185">Reference proteome</keyword>
<feature type="transmembrane region" description="Helical" evidence="1">
    <location>
        <begin position="21"/>
        <end position="44"/>
    </location>
</feature>